<dbReference type="Gene3D" id="1.10.150.250">
    <property type="entry name" value="Flavinator of succinate dehydrogenase"/>
    <property type="match status" value="1"/>
</dbReference>
<dbReference type="GO" id="GO:0006099">
    <property type="term" value="P:tricarboxylic acid cycle"/>
    <property type="evidence" value="ECO:0007669"/>
    <property type="project" value="TreeGrafter"/>
</dbReference>
<organism evidence="6 7">
    <name type="scientific">Diaporthe helianthi</name>
    <dbReference type="NCBI Taxonomy" id="158607"/>
    <lineage>
        <taxon>Eukaryota</taxon>
        <taxon>Fungi</taxon>
        <taxon>Dikarya</taxon>
        <taxon>Ascomycota</taxon>
        <taxon>Pezizomycotina</taxon>
        <taxon>Sordariomycetes</taxon>
        <taxon>Sordariomycetidae</taxon>
        <taxon>Diaporthales</taxon>
        <taxon>Diaporthaceae</taxon>
        <taxon>Diaporthe</taxon>
    </lineage>
</organism>
<evidence type="ECO:0000256" key="5">
    <source>
        <dbReference type="SAM" id="MobiDB-lite"/>
    </source>
</evidence>
<accession>A0A2P5ID51</accession>
<dbReference type="InterPro" id="IPR036714">
    <property type="entry name" value="SDH_sf"/>
</dbReference>
<proteinExistence type="inferred from homology"/>
<feature type="compositionally biased region" description="Basic and acidic residues" evidence="5">
    <location>
        <begin position="170"/>
        <end position="180"/>
    </location>
</feature>
<dbReference type="AlphaFoldDB" id="A0A2P5ID51"/>
<comment type="subunit">
    <text evidence="4">Interacts with the flavoprotein subunit within the SDH catalytic dimer.</text>
</comment>
<dbReference type="FunCoup" id="A0A2P5ID51">
    <property type="interactions" value="332"/>
</dbReference>
<keyword evidence="7" id="KW-1185">Reference proteome</keyword>
<evidence type="ECO:0000313" key="6">
    <source>
        <dbReference type="EMBL" id="POS80416.1"/>
    </source>
</evidence>
<dbReference type="FunFam" id="1.10.150.250:FF:000002">
    <property type="entry name" value="Succinate dehydrogenase assembly factor 2, mitochondrial"/>
    <property type="match status" value="1"/>
</dbReference>
<dbReference type="Pfam" id="PF03937">
    <property type="entry name" value="Sdh5"/>
    <property type="match status" value="1"/>
</dbReference>
<dbReference type="HAMAP" id="MF_03057">
    <property type="entry name" value="SDHAF2"/>
    <property type="match status" value="1"/>
</dbReference>
<evidence type="ECO:0000256" key="1">
    <source>
        <dbReference type="ARBA" id="ARBA00004305"/>
    </source>
</evidence>
<dbReference type="InParanoid" id="A0A2P5ID51"/>
<comment type="similarity">
    <text evidence="4">Belongs to the SDHAF2 family.</text>
</comment>
<feature type="region of interest" description="Disordered" evidence="5">
    <location>
        <begin position="144"/>
        <end position="190"/>
    </location>
</feature>
<dbReference type="PANTHER" id="PTHR12469:SF2">
    <property type="entry name" value="SUCCINATE DEHYDROGENASE ASSEMBLY FACTOR 2, MITOCHONDRIAL"/>
    <property type="match status" value="1"/>
</dbReference>
<evidence type="ECO:0000256" key="3">
    <source>
        <dbReference type="ARBA" id="ARBA00023186"/>
    </source>
</evidence>
<protein>
    <recommendedName>
        <fullName evidence="4">Succinate dehydrogenase assembly factor 2, mitochondrial</fullName>
        <shortName evidence="4">SDH assembly factor 2</shortName>
        <shortName evidence="4">SDHAF2</shortName>
    </recommendedName>
</protein>
<evidence type="ECO:0000256" key="4">
    <source>
        <dbReference type="HAMAP-Rule" id="MF_03057"/>
    </source>
</evidence>
<dbReference type="SUPFAM" id="SSF109910">
    <property type="entry name" value="YgfY-like"/>
    <property type="match status" value="1"/>
</dbReference>
<dbReference type="InterPro" id="IPR028882">
    <property type="entry name" value="SDHAF2"/>
</dbReference>
<comment type="subcellular location">
    <subcellularLocation>
        <location evidence="1 4">Mitochondrion matrix</location>
    </subcellularLocation>
</comment>
<dbReference type="InterPro" id="IPR005631">
    <property type="entry name" value="SDH"/>
</dbReference>
<dbReference type="STRING" id="158607.A0A2P5ID51"/>
<evidence type="ECO:0000256" key="2">
    <source>
        <dbReference type="ARBA" id="ARBA00023128"/>
    </source>
</evidence>
<feature type="compositionally biased region" description="Polar residues" evidence="5">
    <location>
        <begin position="158"/>
        <end position="169"/>
    </location>
</feature>
<sequence>MMSIPRALRPASRRILSARPVVAAIAVPARWQSNNSGPFNPVPGHEMAVGELEGAKFRIEPLRRTGEDAETMRARLTYQSRKRGTLESDLLLSTFAAAYLPHMSPEQMQQYDRFLDENDWDIYYWATQPEDASSNNTAAAGLQNSEPYLSDQGGPAATTMTTHSDSNSDSDGRQNKKKLEPASPAKGEWAQTIGTFKPAFRPVPQRWKGSEVLGLLRQHVKERSAAGVLGNSDREKAEGMAFMPALGERK</sequence>
<dbReference type="GO" id="GO:0005759">
    <property type="term" value="C:mitochondrial matrix"/>
    <property type="evidence" value="ECO:0007669"/>
    <property type="project" value="UniProtKB-SubCell"/>
</dbReference>
<name>A0A2P5ID51_DIAHE</name>
<dbReference type="PANTHER" id="PTHR12469">
    <property type="entry name" value="PROTEIN EMI5 HOMOLOG, MITOCHONDRIAL"/>
    <property type="match status" value="1"/>
</dbReference>
<reference evidence="6" key="1">
    <citation type="submission" date="2017-09" db="EMBL/GenBank/DDBJ databases">
        <title>Polyketide synthases of a Diaporthe helianthi virulent isolate.</title>
        <authorList>
            <person name="Baroncelli R."/>
        </authorList>
    </citation>
    <scope>NUCLEOTIDE SEQUENCE [LARGE SCALE GENOMIC DNA]</scope>
    <source>
        <strain evidence="6">7/96</strain>
    </source>
</reference>
<dbReference type="Proteomes" id="UP000094444">
    <property type="component" value="Unassembled WGS sequence"/>
</dbReference>
<comment type="function">
    <text evidence="4">Plays an essential role in the assembly of succinate dehydrogenase (SDH), an enzyme complex (also referred to as respiratory complex II) that is a component of both the tricarboxylic acid (TCA) cycle and the mitochondrial electron transport chain, and which couples the oxidation of succinate to fumarate with the reduction of ubiquinone (coenzyme Q) to ubiquinol. Required for flavinylation (covalent attachment of FAD) of the flavoprotein subunit of the SDH catalytic dimer.</text>
</comment>
<keyword evidence="2 4" id="KW-0496">Mitochondrion</keyword>
<keyword evidence="3 4" id="KW-0143">Chaperone</keyword>
<gene>
    <name evidence="6" type="ORF">DHEL01_v201181</name>
</gene>
<dbReference type="EMBL" id="MAVT02000052">
    <property type="protein sequence ID" value="POS80416.1"/>
    <property type="molecule type" value="Genomic_DNA"/>
</dbReference>
<dbReference type="GO" id="GO:0034553">
    <property type="term" value="P:mitochondrial respiratory chain complex II assembly"/>
    <property type="evidence" value="ECO:0007669"/>
    <property type="project" value="TreeGrafter"/>
</dbReference>
<evidence type="ECO:0000313" key="7">
    <source>
        <dbReference type="Proteomes" id="UP000094444"/>
    </source>
</evidence>
<dbReference type="GO" id="GO:0006121">
    <property type="term" value="P:mitochondrial electron transport, succinate to ubiquinone"/>
    <property type="evidence" value="ECO:0007669"/>
    <property type="project" value="UniProtKB-UniRule"/>
</dbReference>
<comment type="caution">
    <text evidence="6">The sequence shown here is derived from an EMBL/GenBank/DDBJ whole genome shotgun (WGS) entry which is preliminary data.</text>
</comment>
<dbReference type="OrthoDB" id="284292at2759"/>